<comment type="caution">
    <text evidence="3">The sequence shown here is derived from an EMBL/GenBank/DDBJ whole genome shotgun (WGS) entry which is preliminary data.</text>
</comment>
<accession>A0AAW8N7F4</accession>
<dbReference type="Proteomes" id="UP001262032">
    <property type="component" value="Unassembled WGS sequence"/>
</dbReference>
<feature type="transmembrane region" description="Helical" evidence="2">
    <location>
        <begin position="6"/>
        <end position="24"/>
    </location>
</feature>
<dbReference type="Gene3D" id="1.20.1280.290">
    <property type="match status" value="1"/>
</dbReference>
<reference evidence="3" key="1">
    <citation type="submission" date="2023-07" db="EMBL/GenBank/DDBJ databases">
        <title>Sorghum-associated microbial communities from plants grown in Nebraska, USA.</title>
        <authorList>
            <person name="Schachtman D."/>
        </authorList>
    </citation>
    <scope>NUCLEOTIDE SEQUENCE</scope>
    <source>
        <strain evidence="3">BE261</strain>
    </source>
</reference>
<evidence type="ECO:0000313" key="3">
    <source>
        <dbReference type="EMBL" id="MDR7162284.1"/>
    </source>
</evidence>
<organism evidence="3 4">
    <name type="scientific">Pseudarthrobacter oxydans</name>
    <name type="common">Arthrobacter oxydans</name>
    <dbReference type="NCBI Taxonomy" id="1671"/>
    <lineage>
        <taxon>Bacteria</taxon>
        <taxon>Bacillati</taxon>
        <taxon>Actinomycetota</taxon>
        <taxon>Actinomycetes</taxon>
        <taxon>Micrococcales</taxon>
        <taxon>Micrococcaceae</taxon>
        <taxon>Pseudarthrobacter</taxon>
    </lineage>
</organism>
<keyword evidence="2" id="KW-1133">Transmembrane helix</keyword>
<keyword evidence="2" id="KW-0812">Transmembrane</keyword>
<dbReference type="GeneID" id="97421096"/>
<feature type="transmembrane region" description="Helical" evidence="2">
    <location>
        <begin position="61"/>
        <end position="81"/>
    </location>
</feature>
<dbReference type="AlphaFoldDB" id="A0AAW8N7F4"/>
<evidence type="ECO:0000256" key="2">
    <source>
        <dbReference type="SAM" id="Phobius"/>
    </source>
</evidence>
<feature type="compositionally biased region" description="Low complexity" evidence="1">
    <location>
        <begin position="92"/>
        <end position="112"/>
    </location>
</feature>
<evidence type="ECO:0000313" key="4">
    <source>
        <dbReference type="Proteomes" id="UP001262032"/>
    </source>
</evidence>
<keyword evidence="2" id="KW-0472">Membrane</keyword>
<feature type="transmembrane region" description="Helical" evidence="2">
    <location>
        <begin position="36"/>
        <end position="55"/>
    </location>
</feature>
<evidence type="ECO:0000256" key="1">
    <source>
        <dbReference type="SAM" id="MobiDB-lite"/>
    </source>
</evidence>
<sequence length="126" mass="12877">MNLPVLAGTVSTVLFAAGMFPMLLKAARTKDLASYSLGNLVLSNLANAVHSIYVFNLPAGPIWVLHLAYVLASALMLAGWLRYRETGHEAAASTTAAGTTAEGASAGSPAGGVSLKNPLAIKGARP</sequence>
<protein>
    <submittedName>
        <fullName evidence="3">Uncharacterized protein with PQ loop repeat</fullName>
    </submittedName>
</protein>
<dbReference type="RefSeq" id="WP_310109320.1">
    <property type="nucleotide sequence ID" value="NZ_JAVDTN010000001.1"/>
</dbReference>
<feature type="region of interest" description="Disordered" evidence="1">
    <location>
        <begin position="92"/>
        <end position="126"/>
    </location>
</feature>
<name>A0AAW8N7F4_PSEOX</name>
<proteinExistence type="predicted"/>
<gene>
    <name evidence="3" type="ORF">J2X12_000285</name>
</gene>
<dbReference type="EMBL" id="JAVDWN010000001">
    <property type="protein sequence ID" value="MDR7162284.1"/>
    <property type="molecule type" value="Genomic_DNA"/>
</dbReference>